<dbReference type="PANTHER" id="PTHR31181:SF75">
    <property type="entry name" value="EGG CELL-SECRETED-LIKE PROTEIN (DUF1278)"/>
    <property type="match status" value="1"/>
</dbReference>
<dbReference type="PANTHER" id="PTHR31181">
    <property type="entry name" value="EGG CELL-SECRETED PROTEIN 1.4"/>
    <property type="match status" value="1"/>
</dbReference>
<dbReference type="Pfam" id="PF05617">
    <property type="entry name" value="Prolamin_like"/>
    <property type="match status" value="2"/>
</dbReference>
<feature type="domain" description="Prolamin-like" evidence="3">
    <location>
        <begin position="182"/>
        <end position="243"/>
    </location>
</feature>
<dbReference type="GO" id="GO:0031982">
    <property type="term" value="C:vesicle"/>
    <property type="evidence" value="ECO:0007669"/>
    <property type="project" value="TreeGrafter"/>
</dbReference>
<feature type="signal peptide" evidence="2">
    <location>
        <begin position="1"/>
        <end position="20"/>
    </location>
</feature>
<dbReference type="GO" id="GO:0080155">
    <property type="term" value="P:regulation of double fertilization forming a zygote and endosperm"/>
    <property type="evidence" value="ECO:0007669"/>
    <property type="project" value="TreeGrafter"/>
</dbReference>
<evidence type="ECO:0000259" key="3">
    <source>
        <dbReference type="Pfam" id="PF05617"/>
    </source>
</evidence>
<proteinExistence type="predicted"/>
<keyword evidence="4" id="KW-1185">Reference proteome</keyword>
<keyword evidence="1 2" id="KW-0732">Signal</keyword>
<organism evidence="4 5">
    <name type="scientific">Herrania umbratica</name>
    <dbReference type="NCBI Taxonomy" id="108875"/>
    <lineage>
        <taxon>Eukaryota</taxon>
        <taxon>Viridiplantae</taxon>
        <taxon>Streptophyta</taxon>
        <taxon>Embryophyta</taxon>
        <taxon>Tracheophyta</taxon>
        <taxon>Spermatophyta</taxon>
        <taxon>Magnoliopsida</taxon>
        <taxon>eudicotyledons</taxon>
        <taxon>Gunneridae</taxon>
        <taxon>Pentapetalae</taxon>
        <taxon>rosids</taxon>
        <taxon>malvids</taxon>
        <taxon>Malvales</taxon>
        <taxon>Malvaceae</taxon>
        <taxon>Byttnerioideae</taxon>
        <taxon>Herrania</taxon>
    </lineage>
</organism>
<evidence type="ECO:0000256" key="2">
    <source>
        <dbReference type="SAM" id="SignalP"/>
    </source>
</evidence>
<name>A0A6J0ZLI9_9ROSI</name>
<dbReference type="Proteomes" id="UP000504621">
    <property type="component" value="Unplaced"/>
</dbReference>
<accession>A0A6J0ZLI9</accession>
<sequence>MSRTAQAVAFLLLVVATSTAVFVQPGLAQVQPPPAGTIPQIPGLFPPGTPNDIMQCWSSIMSTLGCAWEIYRSLFSGQFGNTGPACCQAILSIQENCWPKMFPISPNFPPTLKDSCSHSGGAASSAKTMSMKAETTICWLLLATCTAVLIQPGLAQLPPPLGILPSPISGLLPPRTPRDIQQCWSALINIQGCIWEIYRSFFSAQFGHIGRDCCKAFATVNGNCWPKMFPFNPFFPPLLKDSCARFAAVAPAPK</sequence>
<feature type="chain" id="PRO_5026756938" evidence="2">
    <location>
        <begin position="21"/>
        <end position="254"/>
    </location>
</feature>
<evidence type="ECO:0000313" key="4">
    <source>
        <dbReference type="Proteomes" id="UP000504621"/>
    </source>
</evidence>
<feature type="domain" description="Prolamin-like" evidence="3">
    <location>
        <begin position="55"/>
        <end position="117"/>
    </location>
</feature>
<dbReference type="GO" id="GO:2000008">
    <property type="term" value="P:regulation of protein localization to cell surface"/>
    <property type="evidence" value="ECO:0007669"/>
    <property type="project" value="TreeGrafter"/>
</dbReference>
<dbReference type="GeneID" id="110410352"/>
<dbReference type="RefSeq" id="XP_021275672.1">
    <property type="nucleotide sequence ID" value="XM_021419997.1"/>
</dbReference>
<dbReference type="AlphaFoldDB" id="A0A6J0ZLI9"/>
<reference evidence="5" key="1">
    <citation type="submission" date="2025-08" db="UniProtKB">
        <authorList>
            <consortium name="RefSeq"/>
        </authorList>
    </citation>
    <scope>IDENTIFICATION</scope>
    <source>
        <tissue evidence="5">Leaf</tissue>
    </source>
</reference>
<evidence type="ECO:0000313" key="5">
    <source>
        <dbReference type="RefSeq" id="XP_021275672.1"/>
    </source>
</evidence>
<dbReference type="GO" id="GO:0009567">
    <property type="term" value="P:double fertilization forming a zygote and endosperm"/>
    <property type="evidence" value="ECO:0007669"/>
    <property type="project" value="TreeGrafter"/>
</dbReference>
<evidence type="ECO:0000256" key="1">
    <source>
        <dbReference type="ARBA" id="ARBA00022729"/>
    </source>
</evidence>
<dbReference type="InterPro" id="IPR008502">
    <property type="entry name" value="Prolamin-like"/>
</dbReference>
<dbReference type="OrthoDB" id="1862203at2759"/>
<protein>
    <submittedName>
        <fullName evidence="5">Uncharacterized protein LOC110410352</fullName>
    </submittedName>
</protein>
<dbReference type="GO" id="GO:0005576">
    <property type="term" value="C:extracellular region"/>
    <property type="evidence" value="ECO:0007669"/>
    <property type="project" value="TreeGrafter"/>
</dbReference>
<gene>
    <name evidence="5" type="primary">LOC110410352</name>
</gene>